<dbReference type="Proteomes" id="UP001432027">
    <property type="component" value="Unassembled WGS sequence"/>
</dbReference>
<keyword evidence="2" id="KW-1185">Reference proteome</keyword>
<evidence type="ECO:0000313" key="1">
    <source>
        <dbReference type="EMBL" id="GMS96619.1"/>
    </source>
</evidence>
<evidence type="ECO:0000313" key="2">
    <source>
        <dbReference type="Proteomes" id="UP001432027"/>
    </source>
</evidence>
<proteinExistence type="predicted"/>
<organism evidence="1 2">
    <name type="scientific">Pristionchus entomophagus</name>
    <dbReference type="NCBI Taxonomy" id="358040"/>
    <lineage>
        <taxon>Eukaryota</taxon>
        <taxon>Metazoa</taxon>
        <taxon>Ecdysozoa</taxon>
        <taxon>Nematoda</taxon>
        <taxon>Chromadorea</taxon>
        <taxon>Rhabditida</taxon>
        <taxon>Rhabditina</taxon>
        <taxon>Diplogasteromorpha</taxon>
        <taxon>Diplogasteroidea</taxon>
        <taxon>Neodiplogasteridae</taxon>
        <taxon>Pristionchus</taxon>
    </lineage>
</organism>
<comment type="caution">
    <text evidence="1">The sequence shown here is derived from an EMBL/GenBank/DDBJ whole genome shotgun (WGS) entry which is preliminary data.</text>
</comment>
<protein>
    <submittedName>
        <fullName evidence="1">Uncharacterized protein</fullName>
    </submittedName>
</protein>
<dbReference type="EMBL" id="BTSX01000004">
    <property type="protein sequence ID" value="GMS96619.1"/>
    <property type="molecule type" value="Genomic_DNA"/>
</dbReference>
<accession>A0AAV5TQU0</accession>
<feature type="non-terminal residue" evidence="1">
    <location>
        <position position="77"/>
    </location>
</feature>
<gene>
    <name evidence="1" type="ORF">PENTCL1PPCAC_18794</name>
</gene>
<feature type="non-terminal residue" evidence="1">
    <location>
        <position position="1"/>
    </location>
</feature>
<sequence length="77" mass="8653">IDKVTLVFDKKTLSNINKVPTFLSSVHAKNVEFVLERPTYNDMLTSFMDDGFSAEFVKAGICEVTFSANENGENKKM</sequence>
<dbReference type="AlphaFoldDB" id="A0AAV5TQU0"/>
<reference evidence="1" key="1">
    <citation type="submission" date="2023-10" db="EMBL/GenBank/DDBJ databases">
        <title>Genome assembly of Pristionchus species.</title>
        <authorList>
            <person name="Yoshida K."/>
            <person name="Sommer R.J."/>
        </authorList>
    </citation>
    <scope>NUCLEOTIDE SEQUENCE</scope>
    <source>
        <strain evidence="1">RS0144</strain>
    </source>
</reference>
<name>A0AAV5TQU0_9BILA</name>